<dbReference type="Proteomes" id="UP000827872">
    <property type="component" value="Linkage Group LG14"/>
</dbReference>
<evidence type="ECO:0000313" key="2">
    <source>
        <dbReference type="Proteomes" id="UP000827872"/>
    </source>
</evidence>
<gene>
    <name evidence="1" type="ORF">K3G42_016994</name>
</gene>
<sequence>MSSFPHPPEFPKANSVRLRQIRQGSRSEREYVSEFRQLAGVVQDWPEQVKIHFFREGLHLEVAQWAMKPDSPVVPVSGAVKAGMTMGPGKKSPFKKSSGLQVVSRKASLASEEAGGPESSEESAGSDSDLA</sequence>
<comment type="caution">
    <text evidence="1">The sequence shown here is derived from an EMBL/GenBank/DDBJ whole genome shotgun (WGS) entry which is preliminary data.</text>
</comment>
<accession>A0ACB8EC95</accession>
<name>A0ACB8EC95_9SAUR</name>
<organism evidence="1 2">
    <name type="scientific">Sphaerodactylus townsendi</name>
    <dbReference type="NCBI Taxonomy" id="933632"/>
    <lineage>
        <taxon>Eukaryota</taxon>
        <taxon>Metazoa</taxon>
        <taxon>Chordata</taxon>
        <taxon>Craniata</taxon>
        <taxon>Vertebrata</taxon>
        <taxon>Euteleostomi</taxon>
        <taxon>Lepidosauria</taxon>
        <taxon>Squamata</taxon>
        <taxon>Bifurcata</taxon>
        <taxon>Gekkota</taxon>
        <taxon>Sphaerodactylidae</taxon>
        <taxon>Sphaerodactylus</taxon>
    </lineage>
</organism>
<dbReference type="EMBL" id="CM037627">
    <property type="protein sequence ID" value="KAH7989966.1"/>
    <property type="molecule type" value="Genomic_DNA"/>
</dbReference>
<reference evidence="1" key="1">
    <citation type="submission" date="2021-08" db="EMBL/GenBank/DDBJ databases">
        <title>The first chromosome-level gecko genome reveals the dynamic sex chromosomes of Neotropical dwarf geckos (Sphaerodactylidae: Sphaerodactylus).</title>
        <authorList>
            <person name="Pinto B.J."/>
            <person name="Keating S.E."/>
            <person name="Gamble T."/>
        </authorList>
    </citation>
    <scope>NUCLEOTIDE SEQUENCE</scope>
    <source>
        <strain evidence="1">TG3544</strain>
    </source>
</reference>
<evidence type="ECO:0000313" key="1">
    <source>
        <dbReference type="EMBL" id="KAH7989966.1"/>
    </source>
</evidence>
<protein>
    <submittedName>
        <fullName evidence="1">Uncharacterized protein</fullName>
    </submittedName>
</protein>
<proteinExistence type="predicted"/>
<keyword evidence="2" id="KW-1185">Reference proteome</keyword>